<dbReference type="InterPro" id="IPR050298">
    <property type="entry name" value="Gram-neg_bact_OMP"/>
</dbReference>
<evidence type="ECO:0000256" key="1">
    <source>
        <dbReference type="ARBA" id="ARBA00004571"/>
    </source>
</evidence>
<dbReference type="EMBL" id="PYMA01000024">
    <property type="protein sequence ID" value="PSW11350.1"/>
    <property type="molecule type" value="Genomic_DNA"/>
</dbReference>
<dbReference type="GO" id="GO:0009279">
    <property type="term" value="C:cell outer membrane"/>
    <property type="evidence" value="ECO:0007669"/>
    <property type="project" value="UniProtKB-SubCell"/>
</dbReference>
<dbReference type="InterPro" id="IPR033900">
    <property type="entry name" value="Gram_neg_porin_domain"/>
</dbReference>
<comment type="caution">
    <text evidence="7">The sequence shown here is derived from an EMBL/GenBank/DDBJ whole genome shotgun (WGS) entry which is preliminary data.</text>
</comment>
<evidence type="ECO:0000256" key="4">
    <source>
        <dbReference type="ARBA" id="ARBA00023136"/>
    </source>
</evidence>
<dbReference type="Proteomes" id="UP000241771">
    <property type="component" value="Unassembled WGS sequence"/>
</dbReference>
<evidence type="ECO:0000259" key="6">
    <source>
        <dbReference type="Pfam" id="PF13609"/>
    </source>
</evidence>
<keyword evidence="8" id="KW-1185">Reference proteome</keyword>
<comment type="similarity">
    <text evidence="2">Belongs to the Gram-negative porin family.</text>
</comment>
<dbReference type="CDD" id="cd00342">
    <property type="entry name" value="gram_neg_porins"/>
    <property type="match status" value="1"/>
</dbReference>
<dbReference type="GO" id="GO:0015288">
    <property type="term" value="F:porin activity"/>
    <property type="evidence" value="ECO:0007669"/>
    <property type="project" value="InterPro"/>
</dbReference>
<organism evidence="7 8">
    <name type="scientific">Photobacterium sanctipauli</name>
    <dbReference type="NCBI Taxonomy" id="1342794"/>
    <lineage>
        <taxon>Bacteria</taxon>
        <taxon>Pseudomonadati</taxon>
        <taxon>Pseudomonadota</taxon>
        <taxon>Gammaproteobacteria</taxon>
        <taxon>Vibrionales</taxon>
        <taxon>Vibrionaceae</taxon>
        <taxon>Photobacterium</taxon>
    </lineage>
</organism>
<dbReference type="SUPFAM" id="SSF56935">
    <property type="entry name" value="Porins"/>
    <property type="match status" value="1"/>
</dbReference>
<name>A0A2T3NBM0_9GAMM</name>
<dbReference type="PANTHER" id="PTHR34501:SF2">
    <property type="entry name" value="OUTER MEMBRANE PORIN F-RELATED"/>
    <property type="match status" value="1"/>
</dbReference>
<dbReference type="GO" id="GO:0034220">
    <property type="term" value="P:monoatomic ion transmembrane transport"/>
    <property type="evidence" value="ECO:0007669"/>
    <property type="project" value="InterPro"/>
</dbReference>
<evidence type="ECO:0000256" key="3">
    <source>
        <dbReference type="ARBA" id="ARBA00022729"/>
    </source>
</evidence>
<feature type="domain" description="Porin" evidence="6">
    <location>
        <begin position="7"/>
        <end position="354"/>
    </location>
</feature>
<feature type="signal peptide" evidence="5">
    <location>
        <begin position="1"/>
        <end position="20"/>
    </location>
</feature>
<comment type="subcellular location">
    <subcellularLocation>
        <location evidence="1">Cell outer membrane</location>
        <topology evidence="1">Multi-pass membrane protein</topology>
    </subcellularLocation>
</comment>
<reference evidence="7 8" key="1">
    <citation type="submission" date="2018-01" db="EMBL/GenBank/DDBJ databases">
        <title>Whole genome sequencing of Histamine producing bacteria.</title>
        <authorList>
            <person name="Butler K."/>
        </authorList>
    </citation>
    <scope>NUCLEOTIDE SEQUENCE [LARGE SCALE GENOMIC DNA]</scope>
    <source>
        <strain evidence="7 8">DSM 100436</strain>
    </source>
</reference>
<dbReference type="Gene3D" id="2.40.160.10">
    <property type="entry name" value="Porin"/>
    <property type="match status" value="1"/>
</dbReference>
<keyword evidence="3 5" id="KW-0732">Signal</keyword>
<dbReference type="AlphaFoldDB" id="A0A2T3NBM0"/>
<dbReference type="InterPro" id="IPR023614">
    <property type="entry name" value="Porin_dom_sf"/>
</dbReference>
<accession>A0A2T3NBM0</accession>
<dbReference type="OrthoDB" id="784582at2"/>
<evidence type="ECO:0000256" key="5">
    <source>
        <dbReference type="SAM" id="SignalP"/>
    </source>
</evidence>
<gene>
    <name evidence="7" type="ORF">C9I98_24180</name>
</gene>
<sequence length="356" mass="39337">MNKTITALLVAAAFSSSAHAITVYQDDANSLSIGGRLGAIAKFEGDTTELRGDSARINFVYGYQFQSGWAGVAVAEWGFNELDVYNDDGTKTDLFYNRLGNVGLAHEQWGSFTLGKQWSAYFDVAGWTDKFTIGGAHALGVYDDGNISGTSRPDDAFIYRNTINNFNIAVQYQFEANNGEVTVENDQSRSTWHRESGHQLSLSYDFEAGLSLGMSYGKTIYKNAHDVEMLLGAVKYSSDKLYLAAGYGQFENLTNKAKAVGSEFDRESRGTELFAQYYADDLLEGLSFLAGYNHLDVVRDANNQSTDAELINYMLGATYTAGPMLFGVEYTFNDSKDATGDANYDNVLEFNARYYF</sequence>
<dbReference type="InterPro" id="IPR001897">
    <property type="entry name" value="Porin_gammaproteobac"/>
</dbReference>
<dbReference type="PANTHER" id="PTHR34501">
    <property type="entry name" value="PROTEIN YDDL-RELATED"/>
    <property type="match status" value="1"/>
</dbReference>
<evidence type="ECO:0000313" key="8">
    <source>
        <dbReference type="Proteomes" id="UP000241771"/>
    </source>
</evidence>
<evidence type="ECO:0000256" key="2">
    <source>
        <dbReference type="ARBA" id="ARBA00007539"/>
    </source>
</evidence>
<dbReference type="Pfam" id="PF13609">
    <property type="entry name" value="Porin_4"/>
    <property type="match status" value="1"/>
</dbReference>
<proteinExistence type="inferred from homology"/>
<protein>
    <submittedName>
        <fullName evidence="7">Porin</fullName>
    </submittedName>
</protein>
<feature type="chain" id="PRO_5015536877" evidence="5">
    <location>
        <begin position="21"/>
        <end position="356"/>
    </location>
</feature>
<dbReference type="RefSeq" id="WP_051901781.1">
    <property type="nucleotide sequence ID" value="NZ_JGVO01000011.1"/>
</dbReference>
<keyword evidence="4" id="KW-0472">Membrane</keyword>
<dbReference type="PRINTS" id="PR00183">
    <property type="entry name" value="ECOLIPORIN"/>
</dbReference>
<evidence type="ECO:0000313" key="7">
    <source>
        <dbReference type="EMBL" id="PSW11350.1"/>
    </source>
</evidence>